<evidence type="ECO:0000256" key="7">
    <source>
        <dbReference type="ARBA" id="ARBA00022917"/>
    </source>
</evidence>
<keyword evidence="11" id="KW-1185">Reference proteome</keyword>
<keyword evidence="6" id="KW-0694">RNA-binding</keyword>
<dbReference type="Pfam" id="PF02854">
    <property type="entry name" value="MIF4G"/>
    <property type="match status" value="2"/>
</dbReference>
<name>A0A8K0UIB9_9AGAR</name>
<dbReference type="GO" id="GO:0010494">
    <property type="term" value="C:cytoplasmic stress granule"/>
    <property type="evidence" value="ECO:0007669"/>
    <property type="project" value="UniProtKB-ARBA"/>
</dbReference>
<dbReference type="EMBL" id="JAEVFJ010000040">
    <property type="protein sequence ID" value="KAH8087789.1"/>
    <property type="molecule type" value="Genomic_DNA"/>
</dbReference>
<sequence>MSSVREAHLCRKVMDHMNFQVQNGSLHRNDDRNGALLFQEHLLQRCQEGIKELERGETSQEQIKGVNSTECSILARNFAQTSQWHQRSVSRFIGELFEVQMLPARFIHDYIERLLRDVEDPADNDIESLCTLLTTAGALLDVLSASSVMETCLTRIDGLAQDPNVDPYLRDMLQRVRNMRIPPARRLRVPTGTTSVIKTPGPSRDEKDKTSMSLSQNEDHSTLLEPFLPLKFSVNRWQPSKKTHVNPDSPEIVERKVKALLNKLTMERFDSISDQIIGWANKSKTEKDGRTLFQVIKVVFEKATDDSEAAWSEMYARLCRKMMEQISTKVQDDGIRSSDGKPITGGHLFRKYLLNRCQEDFERGWAAKDAVQAAAATKSTEYEAAAKAKRQGLGLGLAKFICELFKLQMLTERIMHECVKKLLQNVENPEEEEIESLCKLMTTVGALLDISTFT</sequence>
<dbReference type="InterPro" id="IPR016024">
    <property type="entry name" value="ARM-type_fold"/>
</dbReference>
<dbReference type="OrthoDB" id="514777at2759"/>
<evidence type="ECO:0000256" key="1">
    <source>
        <dbReference type="ARBA" id="ARBA00004496"/>
    </source>
</evidence>
<accession>A0A8K0UIB9</accession>
<dbReference type="PANTHER" id="PTHR23253">
    <property type="entry name" value="EUKARYOTIC TRANSLATION INITIATION FACTOR 4 GAMMA"/>
    <property type="match status" value="1"/>
</dbReference>
<evidence type="ECO:0000256" key="8">
    <source>
        <dbReference type="SAM" id="MobiDB-lite"/>
    </source>
</evidence>
<evidence type="ECO:0000259" key="9">
    <source>
        <dbReference type="SMART" id="SM00543"/>
    </source>
</evidence>
<organism evidence="10 11">
    <name type="scientific">Cristinia sonorae</name>
    <dbReference type="NCBI Taxonomy" id="1940300"/>
    <lineage>
        <taxon>Eukaryota</taxon>
        <taxon>Fungi</taxon>
        <taxon>Dikarya</taxon>
        <taxon>Basidiomycota</taxon>
        <taxon>Agaricomycotina</taxon>
        <taxon>Agaricomycetes</taxon>
        <taxon>Agaricomycetidae</taxon>
        <taxon>Agaricales</taxon>
        <taxon>Pleurotineae</taxon>
        <taxon>Stephanosporaceae</taxon>
        <taxon>Cristinia</taxon>
    </lineage>
</organism>
<keyword evidence="4" id="KW-0396">Initiation factor</keyword>
<keyword evidence="3" id="KW-0963">Cytoplasm</keyword>
<gene>
    <name evidence="10" type="ORF">BXZ70DRAFT_532889</name>
</gene>
<dbReference type="Gene3D" id="1.25.40.180">
    <property type="match status" value="2"/>
</dbReference>
<evidence type="ECO:0000313" key="10">
    <source>
        <dbReference type="EMBL" id="KAH8087789.1"/>
    </source>
</evidence>
<evidence type="ECO:0000256" key="5">
    <source>
        <dbReference type="ARBA" id="ARBA00022553"/>
    </source>
</evidence>
<dbReference type="PANTHER" id="PTHR23253:SF9">
    <property type="entry name" value="EUKARYOTIC TRANSLATION INITIATION FACTOR 4 GAMMA 2"/>
    <property type="match status" value="1"/>
</dbReference>
<dbReference type="GO" id="GO:0003743">
    <property type="term" value="F:translation initiation factor activity"/>
    <property type="evidence" value="ECO:0007669"/>
    <property type="project" value="UniProtKB-KW"/>
</dbReference>
<dbReference type="GO" id="GO:0016281">
    <property type="term" value="C:eukaryotic translation initiation factor 4F complex"/>
    <property type="evidence" value="ECO:0007669"/>
    <property type="project" value="TreeGrafter"/>
</dbReference>
<evidence type="ECO:0000256" key="6">
    <source>
        <dbReference type="ARBA" id="ARBA00022884"/>
    </source>
</evidence>
<keyword evidence="5" id="KW-0597">Phosphoprotein</keyword>
<dbReference type="Proteomes" id="UP000813824">
    <property type="component" value="Unassembled WGS sequence"/>
</dbReference>
<feature type="region of interest" description="Disordered" evidence="8">
    <location>
        <begin position="193"/>
        <end position="218"/>
    </location>
</feature>
<dbReference type="SMART" id="SM00543">
    <property type="entry name" value="MIF4G"/>
    <property type="match status" value="1"/>
</dbReference>
<evidence type="ECO:0000256" key="2">
    <source>
        <dbReference type="ARBA" id="ARBA00005775"/>
    </source>
</evidence>
<proteinExistence type="inferred from homology"/>
<evidence type="ECO:0000256" key="3">
    <source>
        <dbReference type="ARBA" id="ARBA00022490"/>
    </source>
</evidence>
<comment type="similarity">
    <text evidence="2">Belongs to the eukaryotic initiation factor 4G family.</text>
</comment>
<dbReference type="SUPFAM" id="SSF48371">
    <property type="entry name" value="ARM repeat"/>
    <property type="match status" value="2"/>
</dbReference>
<evidence type="ECO:0000313" key="11">
    <source>
        <dbReference type="Proteomes" id="UP000813824"/>
    </source>
</evidence>
<dbReference type="AlphaFoldDB" id="A0A8K0UIB9"/>
<reference evidence="10" key="1">
    <citation type="journal article" date="2021" name="New Phytol.">
        <title>Evolutionary innovations through gain and loss of genes in the ectomycorrhizal Boletales.</title>
        <authorList>
            <person name="Wu G."/>
            <person name="Miyauchi S."/>
            <person name="Morin E."/>
            <person name="Kuo A."/>
            <person name="Drula E."/>
            <person name="Varga T."/>
            <person name="Kohler A."/>
            <person name="Feng B."/>
            <person name="Cao Y."/>
            <person name="Lipzen A."/>
            <person name="Daum C."/>
            <person name="Hundley H."/>
            <person name="Pangilinan J."/>
            <person name="Johnson J."/>
            <person name="Barry K."/>
            <person name="LaButti K."/>
            <person name="Ng V."/>
            <person name="Ahrendt S."/>
            <person name="Min B."/>
            <person name="Choi I.G."/>
            <person name="Park H."/>
            <person name="Plett J.M."/>
            <person name="Magnuson J."/>
            <person name="Spatafora J.W."/>
            <person name="Nagy L.G."/>
            <person name="Henrissat B."/>
            <person name="Grigoriev I.V."/>
            <person name="Yang Z.L."/>
            <person name="Xu J."/>
            <person name="Martin F.M."/>
        </authorList>
    </citation>
    <scope>NUCLEOTIDE SEQUENCE</scope>
    <source>
        <strain evidence="10">KKN 215</strain>
    </source>
</reference>
<dbReference type="InterPro" id="IPR003890">
    <property type="entry name" value="MIF4G-like_typ-3"/>
</dbReference>
<feature type="domain" description="MIF4G" evidence="9">
    <location>
        <begin position="254"/>
        <end position="452"/>
    </location>
</feature>
<keyword evidence="7" id="KW-0648">Protein biosynthesis</keyword>
<protein>
    <submittedName>
        <fullName evidence="10">Armadillo-type protein</fullName>
    </submittedName>
</protein>
<comment type="caution">
    <text evidence="10">The sequence shown here is derived from an EMBL/GenBank/DDBJ whole genome shotgun (WGS) entry which is preliminary data.</text>
</comment>
<evidence type="ECO:0000256" key="4">
    <source>
        <dbReference type="ARBA" id="ARBA00022540"/>
    </source>
</evidence>
<dbReference type="GO" id="GO:0003729">
    <property type="term" value="F:mRNA binding"/>
    <property type="evidence" value="ECO:0007669"/>
    <property type="project" value="TreeGrafter"/>
</dbReference>
<comment type="subcellular location">
    <subcellularLocation>
        <location evidence="1">Cytoplasm</location>
    </subcellularLocation>
</comment>
<dbReference type="FunFam" id="1.25.40.180:FF:000020">
    <property type="entry name" value="Eukaryotic translation initiation factor subunit"/>
    <property type="match status" value="1"/>
</dbReference>